<organism evidence="3 4">
    <name type="scientific">Acaulospora morrowiae</name>
    <dbReference type="NCBI Taxonomy" id="94023"/>
    <lineage>
        <taxon>Eukaryota</taxon>
        <taxon>Fungi</taxon>
        <taxon>Fungi incertae sedis</taxon>
        <taxon>Mucoromycota</taxon>
        <taxon>Glomeromycotina</taxon>
        <taxon>Glomeromycetes</taxon>
        <taxon>Diversisporales</taxon>
        <taxon>Acaulosporaceae</taxon>
        <taxon>Acaulospora</taxon>
    </lineage>
</organism>
<keyword evidence="1" id="KW-0210">Decarboxylase</keyword>
<evidence type="ECO:0000256" key="2">
    <source>
        <dbReference type="ARBA" id="ARBA00023239"/>
    </source>
</evidence>
<dbReference type="EMBL" id="CAJVPV010000808">
    <property type="protein sequence ID" value="CAG8474667.1"/>
    <property type="molecule type" value="Genomic_DNA"/>
</dbReference>
<dbReference type="Pfam" id="PF02666">
    <property type="entry name" value="PS_Dcarbxylase"/>
    <property type="match status" value="1"/>
</dbReference>
<dbReference type="InterPro" id="IPR003817">
    <property type="entry name" value="PS_Dcarbxylase"/>
</dbReference>
<evidence type="ECO:0000313" key="3">
    <source>
        <dbReference type="EMBL" id="CAG8474667.1"/>
    </source>
</evidence>
<dbReference type="PANTHER" id="PTHR10067:SF17">
    <property type="entry name" value="PHOSPHATIDYLSERINE DECARBOXYLASE PROENZYME 2"/>
    <property type="match status" value="1"/>
</dbReference>
<dbReference type="Proteomes" id="UP000789342">
    <property type="component" value="Unassembled WGS sequence"/>
</dbReference>
<comment type="caution">
    <text evidence="3">The sequence shown here is derived from an EMBL/GenBank/DDBJ whole genome shotgun (WGS) entry which is preliminary data.</text>
</comment>
<name>A0A9N8Z5Q3_9GLOM</name>
<dbReference type="AlphaFoldDB" id="A0A9N8Z5Q3"/>
<reference evidence="3" key="1">
    <citation type="submission" date="2021-06" db="EMBL/GenBank/DDBJ databases">
        <authorList>
            <person name="Kallberg Y."/>
            <person name="Tangrot J."/>
            <person name="Rosling A."/>
        </authorList>
    </citation>
    <scope>NUCLEOTIDE SEQUENCE</scope>
    <source>
        <strain evidence="3">CL551</strain>
    </source>
</reference>
<accession>A0A9N8Z5Q3</accession>
<evidence type="ECO:0000313" key="4">
    <source>
        <dbReference type="Proteomes" id="UP000789342"/>
    </source>
</evidence>
<keyword evidence="4" id="KW-1185">Reference proteome</keyword>
<evidence type="ECO:0000256" key="1">
    <source>
        <dbReference type="ARBA" id="ARBA00022793"/>
    </source>
</evidence>
<dbReference type="PANTHER" id="PTHR10067">
    <property type="entry name" value="PHOSPHATIDYLSERINE DECARBOXYLASE"/>
    <property type="match status" value="1"/>
</dbReference>
<gene>
    <name evidence="3" type="ORF">AMORRO_LOCUS2016</name>
</gene>
<proteinExistence type="predicted"/>
<dbReference type="OrthoDB" id="5973539at2759"/>
<sequence length="396" mass="44689">MDLINIDISHETVDVDPDSIRKYDNNNDHLSLKRALQTVITATTKHDVDSSIYAPSHLLIPDNTWIYRIISPFCKLVPPVRRFAAKNHYGNFVIERETGKEVWETMPVYARIGMHLLFFGKLEERVVEASMVRELFASESRRQGKYFDSPHSTRNIPGFIKHYNINTEELLEPDISKYETFNEFFYRKLKPGARVISEPDNDCVIVSAADSRLNVYQNIDLATKYWIKGKNFTVAGLLNDEELAKEFNEGSIAIFRLAPQDYHRFHSPVTGVVGSSSFVNGTYFTVNPMAINEDLDVFTENVRSVMILHSSAPGSSKIAFVSIGALLVGSVRYTSKEGDKVIKGDELGYFAYGGSTIICLWQKGRVKFDEDLTSNSSQCLETLVKVGMRIGVSITP</sequence>
<dbReference type="GO" id="GO:0004609">
    <property type="term" value="F:phosphatidylserine decarboxylase activity"/>
    <property type="evidence" value="ECO:0007669"/>
    <property type="project" value="InterPro"/>
</dbReference>
<dbReference type="GO" id="GO:0008654">
    <property type="term" value="P:phospholipid biosynthetic process"/>
    <property type="evidence" value="ECO:0007669"/>
    <property type="project" value="InterPro"/>
</dbReference>
<protein>
    <submittedName>
        <fullName evidence="3">12339_t:CDS:1</fullName>
    </submittedName>
</protein>
<keyword evidence="2" id="KW-0456">Lyase</keyword>